<dbReference type="Proteomes" id="UP000292886">
    <property type="component" value="Chromosome"/>
</dbReference>
<dbReference type="RefSeq" id="WP_133363347.1">
    <property type="nucleotide sequence ID" value="NZ_CP037940.1"/>
</dbReference>
<proteinExistence type="inferred from homology"/>
<evidence type="ECO:0000313" key="5">
    <source>
        <dbReference type="Proteomes" id="UP000292886"/>
    </source>
</evidence>
<keyword evidence="5" id="KW-1185">Reference proteome</keyword>
<dbReference type="InterPro" id="IPR003675">
    <property type="entry name" value="Rce1/LyrA-like_dom"/>
</dbReference>
<dbReference type="OrthoDB" id="8607342at2"/>
<evidence type="ECO:0000313" key="4">
    <source>
        <dbReference type="EMBL" id="QBO36270.1"/>
    </source>
</evidence>
<keyword evidence="2" id="KW-0472">Membrane</keyword>
<dbReference type="GO" id="GO:0006508">
    <property type="term" value="P:proteolysis"/>
    <property type="evidence" value="ECO:0007669"/>
    <property type="project" value="UniProtKB-KW"/>
</dbReference>
<dbReference type="KEGG" id="wei:EQG49_07245"/>
<dbReference type="EMBL" id="CP037940">
    <property type="protein sequence ID" value="QBO36270.1"/>
    <property type="molecule type" value="Genomic_DNA"/>
</dbReference>
<dbReference type="GO" id="GO:0004175">
    <property type="term" value="F:endopeptidase activity"/>
    <property type="evidence" value="ECO:0007669"/>
    <property type="project" value="UniProtKB-ARBA"/>
</dbReference>
<dbReference type="AlphaFoldDB" id="A0A4P6YU65"/>
<feature type="transmembrane region" description="Helical" evidence="2">
    <location>
        <begin position="183"/>
        <end position="199"/>
    </location>
</feature>
<keyword evidence="4" id="KW-0378">Hydrolase</keyword>
<dbReference type="PANTHER" id="PTHR36435:SF1">
    <property type="entry name" value="CAAX AMINO TERMINAL PROTEASE FAMILY PROTEIN"/>
    <property type="match status" value="1"/>
</dbReference>
<feature type="transmembrane region" description="Helical" evidence="2">
    <location>
        <begin position="40"/>
        <end position="61"/>
    </location>
</feature>
<comment type="similarity">
    <text evidence="1">Belongs to the UPF0177 family.</text>
</comment>
<protein>
    <submittedName>
        <fullName evidence="4">CPBP family intramembrane metalloprotease</fullName>
    </submittedName>
</protein>
<dbReference type="Pfam" id="PF02517">
    <property type="entry name" value="Rce1-like"/>
    <property type="match status" value="1"/>
</dbReference>
<dbReference type="GO" id="GO:0080120">
    <property type="term" value="P:CAAX-box protein maturation"/>
    <property type="evidence" value="ECO:0007669"/>
    <property type="project" value="UniProtKB-ARBA"/>
</dbReference>
<accession>A0A4P6YU65</accession>
<feature type="transmembrane region" description="Helical" evidence="2">
    <location>
        <begin position="120"/>
        <end position="141"/>
    </location>
</feature>
<sequence>MLDVCGVIKNMIIHVPILILLCIVIQLSVLPTLFELHWGILTRYVILGIVSFCLIAVLWIILSKIDNSANTLLVIYGTKNLGIAIVIAVVINHGMAMFYSSDNKYRGLSGAFSRLSGQVGSTQISKIVLSILVVCVIAPIIEELLFRGVVISYLLSVGVPNVIIYLLSAVIFCVAHGVGDKQAFVSNFLFGIIACYLRVHDKSLGESMVLHGVANSVSMLIMNVFF</sequence>
<reference evidence="5" key="1">
    <citation type="submission" date="2019-03" db="EMBL/GenBank/DDBJ databases">
        <title>Weissella sp. 26KH-42 Genome sequencing.</title>
        <authorList>
            <person name="Heo J."/>
            <person name="Kim S.-J."/>
            <person name="Kim J.-S."/>
            <person name="Hong S.-B."/>
            <person name="Kwon S.-W."/>
        </authorList>
    </citation>
    <scope>NUCLEOTIDE SEQUENCE [LARGE SCALE GENOMIC DNA]</scope>
    <source>
        <strain evidence="5">26KH-42</strain>
    </source>
</reference>
<feature type="transmembrane region" description="Helical" evidence="2">
    <location>
        <begin position="153"/>
        <end position="177"/>
    </location>
</feature>
<dbReference type="InterPro" id="IPR052710">
    <property type="entry name" value="CAAX_protease"/>
</dbReference>
<evidence type="ECO:0000259" key="3">
    <source>
        <dbReference type="Pfam" id="PF02517"/>
    </source>
</evidence>
<dbReference type="PANTHER" id="PTHR36435">
    <property type="entry name" value="SLR1288 PROTEIN"/>
    <property type="match status" value="1"/>
</dbReference>
<keyword evidence="4" id="KW-0482">Metalloprotease</keyword>
<evidence type="ECO:0000256" key="2">
    <source>
        <dbReference type="SAM" id="Phobius"/>
    </source>
</evidence>
<keyword evidence="2" id="KW-1133">Transmembrane helix</keyword>
<name>A0A4P6YU65_9LACO</name>
<dbReference type="GO" id="GO:0008237">
    <property type="term" value="F:metallopeptidase activity"/>
    <property type="evidence" value="ECO:0007669"/>
    <property type="project" value="UniProtKB-KW"/>
</dbReference>
<gene>
    <name evidence="4" type="ORF">EQG49_07245</name>
</gene>
<feature type="transmembrane region" description="Helical" evidence="2">
    <location>
        <begin position="12"/>
        <end position="34"/>
    </location>
</feature>
<organism evidence="4 5">
    <name type="scientific">Periweissella cryptocerci</name>
    <dbReference type="NCBI Taxonomy" id="2506420"/>
    <lineage>
        <taxon>Bacteria</taxon>
        <taxon>Bacillati</taxon>
        <taxon>Bacillota</taxon>
        <taxon>Bacilli</taxon>
        <taxon>Lactobacillales</taxon>
        <taxon>Lactobacillaceae</taxon>
        <taxon>Periweissella</taxon>
    </lineage>
</organism>
<evidence type="ECO:0000256" key="1">
    <source>
        <dbReference type="ARBA" id="ARBA00009067"/>
    </source>
</evidence>
<feature type="domain" description="CAAX prenyl protease 2/Lysostaphin resistance protein A-like" evidence="3">
    <location>
        <begin position="126"/>
        <end position="216"/>
    </location>
</feature>
<keyword evidence="2" id="KW-0812">Transmembrane</keyword>
<keyword evidence="4" id="KW-0645">Protease</keyword>